<name>A0A8B6X4D9_9BURK</name>
<dbReference type="AlphaFoldDB" id="A0A8B6X4D9"/>
<dbReference type="SUPFAM" id="SSF46785">
    <property type="entry name" value="Winged helix' DNA-binding domain"/>
    <property type="match status" value="1"/>
</dbReference>
<evidence type="ECO:0000256" key="1">
    <source>
        <dbReference type="ARBA" id="ARBA00009437"/>
    </source>
</evidence>
<evidence type="ECO:0000256" key="2">
    <source>
        <dbReference type="ARBA" id="ARBA00023015"/>
    </source>
</evidence>
<dbReference type="Gene3D" id="1.10.10.10">
    <property type="entry name" value="Winged helix-like DNA-binding domain superfamily/Winged helix DNA-binding domain"/>
    <property type="match status" value="1"/>
</dbReference>
<reference evidence="7" key="2">
    <citation type="journal article" date="2005" name="FEMS Microbiol. Rev.">
        <title>The many faces of the helix-turn-helix domain: transcription regulation and beyond.</title>
        <authorList>
            <person name="Aravind L."/>
            <person name="Anantharaman V."/>
            <person name="Balaji S."/>
            <person name="Babu M.M."/>
            <person name="Iyer L.M."/>
        </authorList>
    </citation>
    <scope>NUCLEOTIDE SEQUENCE</scope>
</reference>
<dbReference type="Gene3D" id="3.40.190.10">
    <property type="entry name" value="Periplasmic binding protein-like II"/>
    <property type="match status" value="2"/>
</dbReference>
<dbReference type="GO" id="GO:0003700">
    <property type="term" value="F:DNA-binding transcription factor activity"/>
    <property type="evidence" value="ECO:0007669"/>
    <property type="project" value="InterPro"/>
</dbReference>
<comment type="similarity">
    <text evidence="1">Belongs to the LysR transcriptional regulatory family.</text>
</comment>
<protein>
    <submittedName>
        <fullName evidence="7">LysR family transcriptional regulator</fullName>
    </submittedName>
</protein>
<dbReference type="PANTHER" id="PTHR30126:SF39">
    <property type="entry name" value="HTH-TYPE TRANSCRIPTIONAL REGULATOR CYSL"/>
    <property type="match status" value="1"/>
</dbReference>
<reference evidence="7" key="1">
    <citation type="journal article" date="1993" name="Annu. Rev. Microbiol.">
        <title>Molecular biology of the LysR family of transcriptional regulators.</title>
        <authorList>
            <person name="Schell M.A."/>
        </authorList>
    </citation>
    <scope>NUCLEOTIDE SEQUENCE</scope>
</reference>
<dbReference type="PANTHER" id="PTHR30126">
    <property type="entry name" value="HTH-TYPE TRANSCRIPTIONAL REGULATOR"/>
    <property type="match status" value="1"/>
</dbReference>
<feature type="domain" description="HTH lysR-type" evidence="5">
    <location>
        <begin position="1"/>
        <end position="60"/>
    </location>
</feature>
<dbReference type="FunFam" id="1.10.10.10:FF:000001">
    <property type="entry name" value="LysR family transcriptional regulator"/>
    <property type="match status" value="1"/>
</dbReference>
<organism evidence="6 7">
    <name type="scientific">Derxia gummosa DSM 723</name>
    <dbReference type="NCBI Taxonomy" id="1121388"/>
    <lineage>
        <taxon>Bacteria</taxon>
        <taxon>Pseudomonadati</taxon>
        <taxon>Pseudomonadota</taxon>
        <taxon>Betaproteobacteria</taxon>
        <taxon>Burkholderiales</taxon>
        <taxon>Alcaligenaceae</taxon>
        <taxon>Derxia</taxon>
    </lineage>
</organism>
<evidence type="ECO:0000313" key="6">
    <source>
        <dbReference type="Proteomes" id="UP000675920"/>
    </source>
</evidence>
<dbReference type="InterPro" id="IPR005119">
    <property type="entry name" value="LysR_subst-bd"/>
</dbReference>
<dbReference type="CDD" id="cd05466">
    <property type="entry name" value="PBP2_LTTR_substrate"/>
    <property type="match status" value="1"/>
</dbReference>
<dbReference type="PRINTS" id="PR00039">
    <property type="entry name" value="HTHLYSR"/>
</dbReference>
<dbReference type="Pfam" id="PF00126">
    <property type="entry name" value="HTH_1"/>
    <property type="match status" value="1"/>
</dbReference>
<accession>A0A8B6X4D9</accession>
<dbReference type="InterPro" id="IPR036388">
    <property type="entry name" value="WH-like_DNA-bd_sf"/>
</dbReference>
<evidence type="ECO:0000313" key="7">
    <source>
        <dbReference type="RefSeq" id="WP_028311850.1"/>
    </source>
</evidence>
<dbReference type="PROSITE" id="PS50931">
    <property type="entry name" value="HTH_LYSR"/>
    <property type="match status" value="1"/>
</dbReference>
<evidence type="ECO:0000256" key="4">
    <source>
        <dbReference type="ARBA" id="ARBA00023163"/>
    </source>
</evidence>
<evidence type="ECO:0000259" key="5">
    <source>
        <dbReference type="PROSITE" id="PS50931"/>
    </source>
</evidence>
<dbReference type="RefSeq" id="WP_028311850.1">
    <property type="nucleotide sequence ID" value="NZ_AXWS01000013.1"/>
</dbReference>
<dbReference type="InterPro" id="IPR036390">
    <property type="entry name" value="WH_DNA-bd_sf"/>
</dbReference>
<keyword evidence="6" id="KW-1185">Reference proteome</keyword>
<dbReference type="Proteomes" id="UP000675920">
    <property type="component" value="Unplaced"/>
</dbReference>
<evidence type="ECO:0000256" key="3">
    <source>
        <dbReference type="ARBA" id="ARBA00023125"/>
    </source>
</evidence>
<keyword evidence="3" id="KW-0238">DNA-binding</keyword>
<dbReference type="OrthoDB" id="9815174at2"/>
<keyword evidence="4" id="KW-0804">Transcription</keyword>
<dbReference type="SUPFAM" id="SSF53850">
    <property type="entry name" value="Periplasmic binding protein-like II"/>
    <property type="match status" value="1"/>
</dbReference>
<sequence length="309" mass="33320">MNLKIEDIASFVATVRHASLSRAAEALGLTQPAVTRRIQSLEEALGVQLLDRETKPLKPTVMGWRAYEQCQSLLAEVDSLRSLVETDAVPEGSIRLGVTQAIAELGMTALLDLFRRDFPALRLHICTRWSAELLGLLERGEIDAATVMFPPDQNFPPTVAAQRLLPFEMAVVAAAGSLPKKRGARQLRDIADRGWVLNPDGCGFRARLQRRLADLGLPLDVAFDAFGAELQLKVVAEGGGLGLAPRALVAVSQYRDKVEVVDVADFNPSIDLWLVRSLVPGNLARAIEGFGQSVVAAIEGNLGTVAQAA</sequence>
<reference evidence="7" key="4">
    <citation type="submission" date="2025-08" db="UniProtKB">
        <authorList>
            <consortium name="RefSeq"/>
        </authorList>
    </citation>
    <scope>IDENTIFICATION</scope>
</reference>
<reference evidence="7" key="3">
    <citation type="journal article" date="2008" name="Microbiology">
        <title>Structure and function of the LysR-type transcriptional regulator (LTTR) family proteins.</title>
        <authorList>
            <person name="Maddocks S.E."/>
            <person name="Oyston P.C.F."/>
        </authorList>
    </citation>
    <scope>NUCLEOTIDE SEQUENCE</scope>
</reference>
<proteinExistence type="inferred from homology"/>
<dbReference type="GO" id="GO:0000976">
    <property type="term" value="F:transcription cis-regulatory region binding"/>
    <property type="evidence" value="ECO:0007669"/>
    <property type="project" value="TreeGrafter"/>
</dbReference>
<dbReference type="Pfam" id="PF03466">
    <property type="entry name" value="LysR_substrate"/>
    <property type="match status" value="1"/>
</dbReference>
<keyword evidence="2" id="KW-0805">Transcription regulation</keyword>
<dbReference type="InterPro" id="IPR000847">
    <property type="entry name" value="LysR_HTH_N"/>
</dbReference>